<dbReference type="Proteomes" id="UP000198620">
    <property type="component" value="Unassembled WGS sequence"/>
</dbReference>
<dbReference type="PANTHER" id="PTHR33751">
    <property type="entry name" value="CBB3-TYPE CYTOCHROME C OXIDASE SUBUNIT FIXP"/>
    <property type="match status" value="1"/>
</dbReference>
<dbReference type="EMBL" id="FOBH01000015">
    <property type="protein sequence ID" value="SEL55470.1"/>
    <property type="molecule type" value="Genomic_DNA"/>
</dbReference>
<evidence type="ECO:0000259" key="11">
    <source>
        <dbReference type="PROSITE" id="PS51007"/>
    </source>
</evidence>
<feature type="binding site" description="axial binding residue" evidence="9">
    <location>
        <position position="49"/>
    </location>
    <ligand>
        <name>heme c</name>
        <dbReference type="ChEBI" id="CHEBI:61717"/>
        <label>1</label>
    </ligand>
    <ligandPart>
        <name>Fe</name>
        <dbReference type="ChEBI" id="CHEBI:18248"/>
    </ligandPart>
</feature>
<evidence type="ECO:0000256" key="4">
    <source>
        <dbReference type="ARBA" id="ARBA00022723"/>
    </source>
</evidence>
<dbReference type="AlphaFoldDB" id="A0A1H7R5E9"/>
<dbReference type="RefSeq" id="WP_342707163.1">
    <property type="nucleotide sequence ID" value="NZ_FOBH01000015.1"/>
</dbReference>
<feature type="binding site" description="axial binding residue" evidence="9">
    <location>
        <position position="93"/>
    </location>
    <ligand>
        <name>heme c</name>
        <dbReference type="ChEBI" id="CHEBI:61717"/>
        <label>1</label>
    </ligand>
    <ligandPart>
        <name>Fe</name>
        <dbReference type="ChEBI" id="CHEBI:18248"/>
    </ligandPart>
</feature>
<feature type="binding site" description="covalent" evidence="8">
    <location>
        <position position="147"/>
    </location>
    <ligand>
        <name>heme c</name>
        <dbReference type="ChEBI" id="CHEBI:61717"/>
        <label>2</label>
    </ligand>
</feature>
<keyword evidence="6" id="KW-0249">Electron transport</keyword>
<keyword evidence="4 9" id="KW-0479">Metal-binding</keyword>
<feature type="binding site" description="covalent" evidence="8">
    <location>
        <position position="45"/>
    </location>
    <ligand>
        <name>heme c</name>
        <dbReference type="ChEBI" id="CHEBI:61717"/>
        <label>1</label>
    </ligand>
</feature>
<accession>A0A1H7R5E9</accession>
<keyword evidence="13" id="KW-1185">Reference proteome</keyword>
<dbReference type="GO" id="GO:0042597">
    <property type="term" value="C:periplasmic space"/>
    <property type="evidence" value="ECO:0007669"/>
    <property type="project" value="UniProtKB-SubCell"/>
</dbReference>
<feature type="signal peptide" evidence="10">
    <location>
        <begin position="1"/>
        <end position="21"/>
    </location>
</feature>
<evidence type="ECO:0000256" key="3">
    <source>
        <dbReference type="ARBA" id="ARBA00022617"/>
    </source>
</evidence>
<dbReference type="GO" id="GO:0020037">
    <property type="term" value="F:heme binding"/>
    <property type="evidence" value="ECO:0007669"/>
    <property type="project" value="InterPro"/>
</dbReference>
<feature type="binding site" description="covalent" evidence="8">
    <location>
        <position position="48"/>
    </location>
    <ligand>
        <name>heme c</name>
        <dbReference type="ChEBI" id="CHEBI:61717"/>
        <label>1</label>
    </ligand>
</feature>
<feature type="binding site" description="covalent" evidence="8">
    <location>
        <position position="150"/>
    </location>
    <ligand>
        <name>heme c</name>
        <dbReference type="ChEBI" id="CHEBI:61717"/>
        <label>2</label>
    </ligand>
</feature>
<evidence type="ECO:0000313" key="12">
    <source>
        <dbReference type="EMBL" id="SEL55470.1"/>
    </source>
</evidence>
<dbReference type="PIRSF" id="PIRSF000005">
    <property type="entry name" value="Cytochrome_c4"/>
    <property type="match status" value="1"/>
</dbReference>
<evidence type="ECO:0000256" key="10">
    <source>
        <dbReference type="SAM" id="SignalP"/>
    </source>
</evidence>
<feature type="binding site" description="axial binding residue" evidence="9">
    <location>
        <position position="193"/>
    </location>
    <ligand>
        <name>heme c</name>
        <dbReference type="ChEBI" id="CHEBI:61717"/>
        <label>2</label>
    </ligand>
    <ligandPart>
        <name>Fe</name>
        <dbReference type="ChEBI" id="CHEBI:18248"/>
    </ligandPart>
</feature>
<proteinExistence type="predicted"/>
<evidence type="ECO:0000256" key="8">
    <source>
        <dbReference type="PIRSR" id="PIRSR000005-1"/>
    </source>
</evidence>
<evidence type="ECO:0000256" key="5">
    <source>
        <dbReference type="ARBA" id="ARBA00022764"/>
    </source>
</evidence>
<evidence type="ECO:0000256" key="1">
    <source>
        <dbReference type="ARBA" id="ARBA00004418"/>
    </source>
</evidence>
<feature type="domain" description="Cytochrome c" evidence="11">
    <location>
        <begin position="126"/>
        <end position="216"/>
    </location>
</feature>
<reference evidence="12 13" key="1">
    <citation type="submission" date="2016-10" db="EMBL/GenBank/DDBJ databases">
        <authorList>
            <person name="de Groot N.N."/>
        </authorList>
    </citation>
    <scope>NUCLEOTIDE SEQUENCE [LARGE SCALE GENOMIC DNA]</scope>
    <source>
        <strain evidence="12 13">Nv1</strain>
    </source>
</reference>
<dbReference type="InterPro" id="IPR036909">
    <property type="entry name" value="Cyt_c-like_dom_sf"/>
</dbReference>
<dbReference type="Gene3D" id="1.10.760.10">
    <property type="entry name" value="Cytochrome c-like domain"/>
    <property type="match status" value="2"/>
</dbReference>
<keyword evidence="3 8" id="KW-0349">Heme</keyword>
<name>A0A1H7R5E9_9PROT</name>
<organism evidence="12 13">
    <name type="scientific">Nitrosovibrio tenuis</name>
    <dbReference type="NCBI Taxonomy" id="1233"/>
    <lineage>
        <taxon>Bacteria</taxon>
        <taxon>Pseudomonadati</taxon>
        <taxon>Pseudomonadota</taxon>
        <taxon>Betaproteobacteria</taxon>
        <taxon>Nitrosomonadales</taxon>
        <taxon>Nitrosomonadaceae</taxon>
        <taxon>Nitrosovibrio</taxon>
    </lineage>
</organism>
<dbReference type="GO" id="GO:0005506">
    <property type="term" value="F:iron ion binding"/>
    <property type="evidence" value="ECO:0007669"/>
    <property type="project" value="InterPro"/>
</dbReference>
<dbReference type="InterPro" id="IPR009056">
    <property type="entry name" value="Cyt_c-like_dom"/>
</dbReference>
<dbReference type="PANTHER" id="PTHR33751:SF9">
    <property type="entry name" value="CYTOCHROME C4"/>
    <property type="match status" value="1"/>
</dbReference>
<comment type="PTM">
    <text evidence="8">Binds 2 heme c groups covalently per subunit.</text>
</comment>
<protein>
    <submittedName>
        <fullName evidence="12">Cytochrome c553</fullName>
    </submittedName>
</protein>
<dbReference type="STRING" id="1233.SAMN05216387_11518"/>
<comment type="subcellular location">
    <subcellularLocation>
        <location evidence="1">Periplasm</location>
    </subcellularLocation>
</comment>
<dbReference type="PROSITE" id="PS51007">
    <property type="entry name" value="CYTC"/>
    <property type="match status" value="2"/>
</dbReference>
<evidence type="ECO:0000256" key="9">
    <source>
        <dbReference type="PIRSR" id="PIRSR000005-2"/>
    </source>
</evidence>
<evidence type="ECO:0000256" key="6">
    <source>
        <dbReference type="ARBA" id="ARBA00022982"/>
    </source>
</evidence>
<feature type="binding site" description="axial binding residue" evidence="9">
    <location>
        <position position="151"/>
    </location>
    <ligand>
        <name>heme c</name>
        <dbReference type="ChEBI" id="CHEBI:61717"/>
        <label>2</label>
    </ligand>
    <ligandPart>
        <name>Fe</name>
        <dbReference type="ChEBI" id="CHEBI:18248"/>
    </ligandPart>
</feature>
<keyword evidence="7 9" id="KW-0408">Iron</keyword>
<evidence type="ECO:0000256" key="2">
    <source>
        <dbReference type="ARBA" id="ARBA00022448"/>
    </source>
</evidence>
<dbReference type="SUPFAM" id="SSF46626">
    <property type="entry name" value="Cytochrome c"/>
    <property type="match status" value="2"/>
</dbReference>
<keyword evidence="10" id="KW-0732">Signal</keyword>
<dbReference type="InterPro" id="IPR050597">
    <property type="entry name" value="Cytochrome_c_Oxidase_Subunit"/>
</dbReference>
<dbReference type="GO" id="GO:0009055">
    <property type="term" value="F:electron transfer activity"/>
    <property type="evidence" value="ECO:0007669"/>
    <property type="project" value="InterPro"/>
</dbReference>
<feature type="chain" id="PRO_5011576587" evidence="10">
    <location>
        <begin position="22"/>
        <end position="216"/>
    </location>
</feature>
<keyword evidence="5" id="KW-0574">Periplasm</keyword>
<dbReference type="Pfam" id="PF00034">
    <property type="entry name" value="Cytochrom_C"/>
    <property type="match status" value="2"/>
</dbReference>
<evidence type="ECO:0000313" key="13">
    <source>
        <dbReference type="Proteomes" id="UP000198620"/>
    </source>
</evidence>
<gene>
    <name evidence="12" type="ORF">SAMN05216387_11518</name>
</gene>
<evidence type="ECO:0000256" key="7">
    <source>
        <dbReference type="ARBA" id="ARBA00023004"/>
    </source>
</evidence>
<dbReference type="InterPro" id="IPR024167">
    <property type="entry name" value="Cytochrome_c4-like"/>
</dbReference>
<feature type="domain" description="Cytochrome c" evidence="11">
    <location>
        <begin position="32"/>
        <end position="116"/>
    </location>
</feature>
<keyword evidence="2" id="KW-0813">Transport</keyword>
<sequence length="216" mass="23078">MKLVSSMIALAILALSNHIFAETAPGTGKTKGDPAKGQQIATQVCAGCHNPDGNSVIPTNPSLAGQHAEYITKQLENFKSQEGKPPERASPIMGAMVAPLSAEDMKNLGAYYAQQVPKPVGAKDKPLAEQGEKIYRGGNLETGVPACAGCHSPNGVGIPPSYPRIAGQHGEYVLAQLRAFRTEERTKDPNNVMHMIASRMSEREMRTVSEFIAGLR</sequence>